<protein>
    <recommendedName>
        <fullName evidence="6">Phenylalanyl-tRNA synthetase domain-containing protein</fullName>
    </recommendedName>
</protein>
<feature type="domain" description="Phenylalanyl-tRNA synthetase" evidence="6">
    <location>
        <begin position="83"/>
        <end position="139"/>
    </location>
</feature>
<keyword evidence="8" id="KW-1185">Reference proteome</keyword>
<proteinExistence type="predicted"/>
<keyword evidence="4" id="KW-0648">Protein biosynthesis</keyword>
<sequence>MILLKQPLSRTEIYNSVETSVNSDGEHSKSLADEEGDYAEASELYSCSLEIRYPPTLPVATFDEICIHFSLNLFLYCSLKKVSTKNFDDVLVPEDHVSRSYNDTYYVVSHTILRCHTSAHQAELLGKGHTHFLVTGDVYQDWEPSCMEGMSYAAEDLKKCLEGKVVRSSGLWSDIAGNTEKKL</sequence>
<evidence type="ECO:0000256" key="1">
    <source>
        <dbReference type="ARBA" id="ARBA00022598"/>
    </source>
</evidence>
<dbReference type="AlphaFoldDB" id="A0A834LRR2"/>
<dbReference type="SUPFAM" id="SSF55681">
    <property type="entry name" value="Class II aaRS and biotin synthetases"/>
    <property type="match status" value="1"/>
</dbReference>
<dbReference type="EMBL" id="WJXA01000002">
    <property type="protein sequence ID" value="KAF7149860.1"/>
    <property type="molecule type" value="Genomic_DNA"/>
</dbReference>
<dbReference type="GO" id="GO:0043039">
    <property type="term" value="P:tRNA aminoacylation"/>
    <property type="evidence" value="ECO:0007669"/>
    <property type="project" value="InterPro"/>
</dbReference>
<dbReference type="GO" id="GO:0005524">
    <property type="term" value="F:ATP binding"/>
    <property type="evidence" value="ECO:0007669"/>
    <property type="project" value="UniProtKB-KW"/>
</dbReference>
<reference evidence="7" key="1">
    <citation type="submission" date="2019-11" db="EMBL/GenBank/DDBJ databases">
        <authorList>
            <person name="Liu Y."/>
            <person name="Hou J."/>
            <person name="Li T.-Q."/>
            <person name="Guan C.-H."/>
            <person name="Wu X."/>
            <person name="Wu H.-Z."/>
            <person name="Ling F."/>
            <person name="Zhang R."/>
            <person name="Shi X.-G."/>
            <person name="Ren J.-P."/>
            <person name="Chen E.-F."/>
            <person name="Sun J.-M."/>
        </authorList>
    </citation>
    <scope>NUCLEOTIDE SEQUENCE</scope>
    <source>
        <strain evidence="7">Adult_tree_wgs_1</strain>
        <tissue evidence="7">Leaves</tissue>
    </source>
</reference>
<keyword evidence="1" id="KW-0436">Ligase</keyword>
<comment type="caution">
    <text evidence="7">The sequence shown here is derived from an EMBL/GenBank/DDBJ whole genome shotgun (WGS) entry which is preliminary data.</text>
</comment>
<dbReference type="InterPro" id="IPR045864">
    <property type="entry name" value="aa-tRNA-synth_II/BPL/LPL"/>
</dbReference>
<keyword evidence="2" id="KW-0547">Nucleotide-binding</keyword>
<dbReference type="GO" id="GO:0004812">
    <property type="term" value="F:aminoacyl-tRNA ligase activity"/>
    <property type="evidence" value="ECO:0007669"/>
    <property type="project" value="UniProtKB-KW"/>
</dbReference>
<keyword evidence="3" id="KW-0067">ATP-binding</keyword>
<gene>
    <name evidence="7" type="ORF">RHSIM_Rhsim02G0198900</name>
</gene>
<organism evidence="7 8">
    <name type="scientific">Rhododendron simsii</name>
    <name type="common">Sims's rhododendron</name>
    <dbReference type="NCBI Taxonomy" id="118357"/>
    <lineage>
        <taxon>Eukaryota</taxon>
        <taxon>Viridiplantae</taxon>
        <taxon>Streptophyta</taxon>
        <taxon>Embryophyta</taxon>
        <taxon>Tracheophyta</taxon>
        <taxon>Spermatophyta</taxon>
        <taxon>Magnoliopsida</taxon>
        <taxon>eudicotyledons</taxon>
        <taxon>Gunneridae</taxon>
        <taxon>Pentapetalae</taxon>
        <taxon>asterids</taxon>
        <taxon>Ericales</taxon>
        <taxon>Ericaceae</taxon>
        <taxon>Ericoideae</taxon>
        <taxon>Rhodoreae</taxon>
        <taxon>Rhododendron</taxon>
    </lineage>
</organism>
<evidence type="ECO:0000259" key="6">
    <source>
        <dbReference type="Pfam" id="PF01409"/>
    </source>
</evidence>
<dbReference type="Pfam" id="PF01409">
    <property type="entry name" value="tRNA-synt_2d"/>
    <property type="match status" value="1"/>
</dbReference>
<evidence type="ECO:0000256" key="2">
    <source>
        <dbReference type="ARBA" id="ARBA00022741"/>
    </source>
</evidence>
<name>A0A834LRR2_RHOSS</name>
<evidence type="ECO:0000256" key="5">
    <source>
        <dbReference type="ARBA" id="ARBA00023146"/>
    </source>
</evidence>
<evidence type="ECO:0000256" key="4">
    <source>
        <dbReference type="ARBA" id="ARBA00022917"/>
    </source>
</evidence>
<evidence type="ECO:0000256" key="3">
    <source>
        <dbReference type="ARBA" id="ARBA00022840"/>
    </source>
</evidence>
<evidence type="ECO:0000313" key="7">
    <source>
        <dbReference type="EMBL" id="KAF7149860.1"/>
    </source>
</evidence>
<keyword evidence="5" id="KW-0030">Aminoacyl-tRNA synthetase</keyword>
<dbReference type="GO" id="GO:0006412">
    <property type="term" value="P:translation"/>
    <property type="evidence" value="ECO:0007669"/>
    <property type="project" value="UniProtKB-KW"/>
</dbReference>
<dbReference type="Proteomes" id="UP000626092">
    <property type="component" value="Unassembled WGS sequence"/>
</dbReference>
<dbReference type="OrthoDB" id="4457at2759"/>
<dbReference type="InterPro" id="IPR002319">
    <property type="entry name" value="Phenylalanyl-tRNA_Synthase"/>
</dbReference>
<evidence type="ECO:0000313" key="8">
    <source>
        <dbReference type="Proteomes" id="UP000626092"/>
    </source>
</evidence>
<dbReference type="Gene3D" id="3.30.930.10">
    <property type="entry name" value="Bira Bifunctional Protein, Domain 2"/>
    <property type="match status" value="1"/>
</dbReference>
<accession>A0A834LRR2</accession>
<dbReference type="GO" id="GO:0000049">
    <property type="term" value="F:tRNA binding"/>
    <property type="evidence" value="ECO:0007669"/>
    <property type="project" value="InterPro"/>
</dbReference>